<feature type="domain" description="J" evidence="2">
    <location>
        <begin position="18"/>
        <end position="90"/>
    </location>
</feature>
<proteinExistence type="predicted"/>
<dbReference type="PANTHER" id="PTHR44144">
    <property type="entry name" value="DNAJ HOMOLOG SUBFAMILY C MEMBER 9"/>
    <property type="match status" value="1"/>
</dbReference>
<dbReference type="InterPro" id="IPR001623">
    <property type="entry name" value="DnaJ_domain"/>
</dbReference>
<dbReference type="InterPro" id="IPR036869">
    <property type="entry name" value="J_dom_sf"/>
</dbReference>
<dbReference type="EMBL" id="CP119964">
    <property type="protein sequence ID" value="WFD40687.1"/>
    <property type="molecule type" value="Genomic_DNA"/>
</dbReference>
<dbReference type="Pfam" id="PF23302">
    <property type="entry name" value="HTH_DNAJC9"/>
    <property type="match status" value="1"/>
</dbReference>
<accession>A0AAF0F9B4</accession>
<dbReference type="InterPro" id="IPR052594">
    <property type="entry name" value="J_domain-containing_protein"/>
</dbReference>
<dbReference type="SMART" id="SM00271">
    <property type="entry name" value="DnaJ"/>
    <property type="match status" value="1"/>
</dbReference>
<keyword evidence="4" id="KW-1185">Reference proteome</keyword>
<dbReference type="GO" id="GO:0005634">
    <property type="term" value="C:nucleus"/>
    <property type="evidence" value="ECO:0007669"/>
    <property type="project" value="TreeGrafter"/>
</dbReference>
<evidence type="ECO:0000313" key="3">
    <source>
        <dbReference type="EMBL" id="WFD40687.1"/>
    </source>
</evidence>
<dbReference type="CDD" id="cd06257">
    <property type="entry name" value="DnaJ"/>
    <property type="match status" value="1"/>
</dbReference>
<dbReference type="PRINTS" id="PR00625">
    <property type="entry name" value="JDOMAIN"/>
</dbReference>
<dbReference type="Proteomes" id="UP001217754">
    <property type="component" value="Chromosome 7"/>
</dbReference>
<gene>
    <name evidence="3" type="ORF">MJAP1_003675</name>
</gene>
<protein>
    <recommendedName>
        <fullName evidence="2">J domain-containing protein</fullName>
    </recommendedName>
</protein>
<feature type="compositionally biased region" description="Basic residues" evidence="1">
    <location>
        <begin position="282"/>
        <end position="291"/>
    </location>
</feature>
<dbReference type="AlphaFoldDB" id="A0AAF0F9B4"/>
<name>A0AAF0F9B4_9BASI</name>
<dbReference type="SUPFAM" id="SSF46565">
    <property type="entry name" value="Chaperone J-domain"/>
    <property type="match status" value="1"/>
</dbReference>
<dbReference type="Pfam" id="PF00226">
    <property type="entry name" value="DnaJ"/>
    <property type="match status" value="1"/>
</dbReference>
<evidence type="ECO:0000259" key="2">
    <source>
        <dbReference type="PROSITE" id="PS50076"/>
    </source>
</evidence>
<dbReference type="RefSeq" id="XP_060123584.1">
    <property type="nucleotide sequence ID" value="XM_060267601.1"/>
</dbReference>
<evidence type="ECO:0000313" key="4">
    <source>
        <dbReference type="Proteomes" id="UP001217754"/>
    </source>
</evidence>
<dbReference type="PROSITE" id="PS50076">
    <property type="entry name" value="DNAJ_2"/>
    <property type="match status" value="1"/>
</dbReference>
<dbReference type="GO" id="GO:0031072">
    <property type="term" value="F:heat shock protein binding"/>
    <property type="evidence" value="ECO:0007669"/>
    <property type="project" value="TreeGrafter"/>
</dbReference>
<reference evidence="3" key="1">
    <citation type="submission" date="2023-03" db="EMBL/GenBank/DDBJ databases">
        <title>Mating type loci evolution in Malassezia.</title>
        <authorList>
            <person name="Coelho M.A."/>
        </authorList>
    </citation>
    <scope>NUCLEOTIDE SEQUENCE</scope>
    <source>
        <strain evidence="3">CBS 9431</strain>
    </source>
</reference>
<dbReference type="PANTHER" id="PTHR44144:SF1">
    <property type="entry name" value="DNAJ HOMOLOG SUBFAMILY C MEMBER 9"/>
    <property type="match status" value="1"/>
</dbReference>
<dbReference type="PROSITE" id="PS00636">
    <property type="entry name" value="DNAJ_1"/>
    <property type="match status" value="1"/>
</dbReference>
<organism evidence="3 4">
    <name type="scientific">Malassezia japonica</name>
    <dbReference type="NCBI Taxonomy" id="223818"/>
    <lineage>
        <taxon>Eukaryota</taxon>
        <taxon>Fungi</taxon>
        <taxon>Dikarya</taxon>
        <taxon>Basidiomycota</taxon>
        <taxon>Ustilaginomycotina</taxon>
        <taxon>Malasseziomycetes</taxon>
        <taxon>Malasseziales</taxon>
        <taxon>Malasseziaceae</taxon>
        <taxon>Malassezia</taxon>
    </lineage>
</organism>
<dbReference type="InterPro" id="IPR018253">
    <property type="entry name" value="DnaJ_domain_CS"/>
</dbReference>
<dbReference type="InterPro" id="IPR056453">
    <property type="entry name" value="HTH_DNAJC9"/>
</dbReference>
<dbReference type="GO" id="GO:0005737">
    <property type="term" value="C:cytoplasm"/>
    <property type="evidence" value="ECO:0007669"/>
    <property type="project" value="TreeGrafter"/>
</dbReference>
<dbReference type="Gene3D" id="1.10.287.110">
    <property type="entry name" value="DnaJ domain"/>
    <property type="match status" value="1"/>
</dbReference>
<feature type="region of interest" description="Disordered" evidence="1">
    <location>
        <begin position="255"/>
        <end position="291"/>
    </location>
</feature>
<dbReference type="GeneID" id="85227326"/>
<sequence length="291" mass="32774">MAEEADPATLFFGEEDVDLYEVLGLSREEKPSEDDIRRAYRKKALQSHPDKAQLRGEADAEAAALAFQQVGFAYSVLSDAKRRKRYDTTGSTSDSIFADEEVDWNEYFKTLWDGEVSHATLDEFKEKYQGSEEEEEDIFEAYRDGDGSLEHIFANVPCSNILDDEARFIDIVNGAIATKKLPKTKAWSSLTTSDGKRARKALKAKARQEASEAEEYAKELGVHDQFFGKKKAKSAPKAQDDDEEVDLDALRAAMQAKSTQRATDFDAMIGRLEREPRAQGPNRKRAKVARR</sequence>
<evidence type="ECO:0000256" key="1">
    <source>
        <dbReference type="SAM" id="MobiDB-lite"/>
    </source>
</evidence>